<dbReference type="GO" id="GO:0020037">
    <property type="term" value="F:heme binding"/>
    <property type="evidence" value="ECO:0007669"/>
    <property type="project" value="InterPro"/>
</dbReference>
<keyword evidence="6" id="KW-1133">Transmembrane helix</keyword>
<evidence type="ECO:0000256" key="10">
    <source>
        <dbReference type="ARBA" id="ARBA00023136"/>
    </source>
</evidence>
<dbReference type="Gene3D" id="1.10.630.10">
    <property type="entry name" value="Cytochrome P450"/>
    <property type="match status" value="1"/>
</dbReference>
<keyword evidence="8 11" id="KW-0408">Iron</keyword>
<dbReference type="SUPFAM" id="SSF48264">
    <property type="entry name" value="Cytochrome P450"/>
    <property type="match status" value="1"/>
</dbReference>
<evidence type="ECO:0000256" key="4">
    <source>
        <dbReference type="ARBA" id="ARBA00022692"/>
    </source>
</evidence>
<dbReference type="InterPro" id="IPR036396">
    <property type="entry name" value="Cyt_P450_sf"/>
</dbReference>
<dbReference type="eggNOG" id="KOG0157">
    <property type="taxonomic scope" value="Eukaryota"/>
</dbReference>
<keyword evidence="3 11" id="KW-0349">Heme</keyword>
<sequence length="376" mass="42208">MGSPAAILLAVLLAVLAEIFIRRKAGCVRFIKPQTAKGWIPEMSAIASSMLDKWEVQGGTHTEFEIDASKEFQTLSSDVISCVAFGSSYEEGKRIFQLQEEQIKLALIAMRTFYFPGFRFVPTKKNRRRHSLNQEIRSSLRKLIETNGRKCEDSKNLLGLMLSASKTDNEFKMGIEEIIDECKTFYFAGKETTANLLTWATLLLALHKEWQDKARDEVYQVCGKHKHPNAENLSSLKIVNMVLKETLRLYPPALFVNRTVTRDVKLGKLDIPAGTQLNLPIIDIHHDVDIWGANAEEFDPSRFADGKSYHLGAYFPFGIGPAICVGQNLAMVEAKLALAMVLQQFALDVSSSYVHAPMKVMTLQPQYGAQLLVHKI</sequence>
<dbReference type="OMA" id="ALVWAPH"/>
<dbReference type="PANTHER" id="PTHR24282:SF211">
    <property type="entry name" value="CYTOCHROME P450-RELATED"/>
    <property type="match status" value="1"/>
</dbReference>
<dbReference type="GO" id="GO:0006629">
    <property type="term" value="P:lipid metabolic process"/>
    <property type="evidence" value="ECO:0007669"/>
    <property type="project" value="UniProtKB-ARBA"/>
</dbReference>
<evidence type="ECO:0000256" key="9">
    <source>
        <dbReference type="ARBA" id="ARBA00023033"/>
    </source>
</evidence>
<reference evidence="12" key="1">
    <citation type="journal article" date="2013" name="Nature">
        <title>Draft genome of the wheat A-genome progenitor Triticum urartu.</title>
        <authorList>
            <person name="Ling H.Q."/>
            <person name="Zhao S."/>
            <person name="Liu D."/>
            <person name="Wang J."/>
            <person name="Sun H."/>
            <person name="Zhang C."/>
            <person name="Fan H."/>
            <person name="Li D."/>
            <person name="Dong L."/>
            <person name="Tao Y."/>
            <person name="Gao C."/>
            <person name="Wu H."/>
            <person name="Li Y."/>
            <person name="Cui Y."/>
            <person name="Guo X."/>
            <person name="Zheng S."/>
            <person name="Wang B."/>
            <person name="Yu K."/>
            <person name="Liang Q."/>
            <person name="Yang W."/>
            <person name="Lou X."/>
            <person name="Chen J."/>
            <person name="Feng M."/>
            <person name="Jian J."/>
            <person name="Zhang X."/>
            <person name="Luo G."/>
            <person name="Jiang Y."/>
            <person name="Liu J."/>
            <person name="Wang Z."/>
            <person name="Sha Y."/>
            <person name="Zhang B."/>
            <person name="Wu H."/>
            <person name="Tang D."/>
            <person name="Shen Q."/>
            <person name="Xue P."/>
            <person name="Zou S."/>
            <person name="Wang X."/>
            <person name="Liu X."/>
            <person name="Wang F."/>
            <person name="Yang Y."/>
            <person name="An X."/>
            <person name="Dong Z."/>
            <person name="Zhang K."/>
            <person name="Zhang X."/>
            <person name="Luo M.C."/>
            <person name="Dvorak J."/>
            <person name="Tong Y."/>
            <person name="Wang J."/>
            <person name="Yang H."/>
            <person name="Li Z."/>
            <person name="Wang D."/>
            <person name="Zhang A."/>
            <person name="Wang J."/>
        </authorList>
    </citation>
    <scope>NUCLEOTIDE SEQUENCE</scope>
</reference>
<evidence type="ECO:0000256" key="1">
    <source>
        <dbReference type="ARBA" id="ARBA00004370"/>
    </source>
</evidence>
<gene>
    <name evidence="12" type="ORF">TRIUR3_04118</name>
</gene>
<comment type="subcellular location">
    <subcellularLocation>
        <location evidence="1">Membrane</location>
    </subcellularLocation>
</comment>
<dbReference type="EMBL" id="KD020892">
    <property type="protein sequence ID" value="EMS67276.1"/>
    <property type="molecule type" value="Genomic_DNA"/>
</dbReference>
<feature type="binding site" description="axial binding residue" evidence="11">
    <location>
        <position position="324"/>
    </location>
    <ligand>
        <name>heme</name>
        <dbReference type="ChEBI" id="CHEBI:30413"/>
    </ligand>
    <ligandPart>
        <name>Fe</name>
        <dbReference type="ChEBI" id="CHEBI:18248"/>
    </ligandPart>
</feature>
<keyword evidence="5 11" id="KW-0479">Metal-binding</keyword>
<evidence type="ECO:0000256" key="5">
    <source>
        <dbReference type="ARBA" id="ARBA00022723"/>
    </source>
</evidence>
<dbReference type="PANTHER" id="PTHR24282">
    <property type="entry name" value="CYTOCHROME P450 FAMILY MEMBER"/>
    <property type="match status" value="1"/>
</dbReference>
<dbReference type="InterPro" id="IPR002401">
    <property type="entry name" value="Cyt_P450_E_grp-I"/>
</dbReference>
<dbReference type="PRINTS" id="PR00385">
    <property type="entry name" value="P450"/>
</dbReference>
<dbReference type="GO" id="GO:0016020">
    <property type="term" value="C:membrane"/>
    <property type="evidence" value="ECO:0007669"/>
    <property type="project" value="UniProtKB-SubCell"/>
</dbReference>
<dbReference type="InterPro" id="IPR001128">
    <property type="entry name" value="Cyt_P450"/>
</dbReference>
<comment type="similarity">
    <text evidence="2">Belongs to the cytochrome P450 family.</text>
</comment>
<evidence type="ECO:0000256" key="3">
    <source>
        <dbReference type="ARBA" id="ARBA00022617"/>
    </source>
</evidence>
<keyword evidence="7" id="KW-0560">Oxidoreductase</keyword>
<evidence type="ECO:0000256" key="8">
    <source>
        <dbReference type="ARBA" id="ARBA00023004"/>
    </source>
</evidence>
<evidence type="ECO:0000313" key="12">
    <source>
        <dbReference type="EMBL" id="EMS67276.1"/>
    </source>
</evidence>
<evidence type="ECO:0000256" key="7">
    <source>
        <dbReference type="ARBA" id="ARBA00023002"/>
    </source>
</evidence>
<evidence type="ECO:0000256" key="6">
    <source>
        <dbReference type="ARBA" id="ARBA00022989"/>
    </source>
</evidence>
<keyword evidence="10" id="KW-0472">Membrane</keyword>
<keyword evidence="9" id="KW-0503">Monooxygenase</keyword>
<name>M8A5G9_TRIUA</name>
<dbReference type="GO" id="GO:0005506">
    <property type="term" value="F:iron ion binding"/>
    <property type="evidence" value="ECO:0007669"/>
    <property type="project" value="InterPro"/>
</dbReference>
<accession>M8A5G9</accession>
<dbReference type="GO" id="GO:0004497">
    <property type="term" value="F:monooxygenase activity"/>
    <property type="evidence" value="ECO:0007669"/>
    <property type="project" value="UniProtKB-KW"/>
</dbReference>
<organism evidence="12">
    <name type="scientific">Triticum urartu</name>
    <name type="common">Red wild einkorn</name>
    <name type="synonym">Crithodium urartu</name>
    <dbReference type="NCBI Taxonomy" id="4572"/>
    <lineage>
        <taxon>Eukaryota</taxon>
        <taxon>Viridiplantae</taxon>
        <taxon>Streptophyta</taxon>
        <taxon>Embryophyta</taxon>
        <taxon>Tracheophyta</taxon>
        <taxon>Spermatophyta</taxon>
        <taxon>Magnoliopsida</taxon>
        <taxon>Liliopsida</taxon>
        <taxon>Poales</taxon>
        <taxon>Poaceae</taxon>
        <taxon>BOP clade</taxon>
        <taxon>Pooideae</taxon>
        <taxon>Triticodae</taxon>
        <taxon>Triticeae</taxon>
        <taxon>Triticinae</taxon>
        <taxon>Triticum</taxon>
    </lineage>
</organism>
<protein>
    <submittedName>
        <fullName evidence="12">Secologanin synthase</fullName>
    </submittedName>
</protein>
<dbReference type="PRINTS" id="PR00463">
    <property type="entry name" value="EP450I"/>
</dbReference>
<dbReference type="Pfam" id="PF00067">
    <property type="entry name" value="p450"/>
    <property type="match status" value="1"/>
</dbReference>
<dbReference type="InterPro" id="IPR050665">
    <property type="entry name" value="Cytochrome_P450_Monooxygen"/>
</dbReference>
<evidence type="ECO:0000256" key="2">
    <source>
        <dbReference type="ARBA" id="ARBA00010617"/>
    </source>
</evidence>
<dbReference type="AlphaFoldDB" id="M8A5G9"/>
<dbReference type="GO" id="GO:0016705">
    <property type="term" value="F:oxidoreductase activity, acting on paired donors, with incorporation or reduction of molecular oxygen"/>
    <property type="evidence" value="ECO:0007669"/>
    <property type="project" value="InterPro"/>
</dbReference>
<evidence type="ECO:0000256" key="11">
    <source>
        <dbReference type="PIRSR" id="PIRSR602401-1"/>
    </source>
</evidence>
<proteinExistence type="inferred from homology"/>
<keyword evidence="4" id="KW-0812">Transmembrane</keyword>
<dbReference type="STRING" id="4572.M8A5G9"/>
<comment type="cofactor">
    <cofactor evidence="11">
        <name>heme</name>
        <dbReference type="ChEBI" id="CHEBI:30413"/>
    </cofactor>
</comment>